<keyword evidence="1" id="KW-1133">Transmembrane helix</keyword>
<dbReference type="RefSeq" id="WP_194449124.1">
    <property type="nucleotide sequence ID" value="NZ_CP063849.1"/>
</dbReference>
<feature type="transmembrane region" description="Helical" evidence="1">
    <location>
        <begin position="20"/>
        <end position="42"/>
    </location>
</feature>
<keyword evidence="1" id="KW-0812">Transmembrane</keyword>
<feature type="transmembrane region" description="Helical" evidence="1">
    <location>
        <begin position="277"/>
        <end position="295"/>
    </location>
</feature>
<protein>
    <submittedName>
        <fullName evidence="3">DUF418 domain-containing protein</fullName>
    </submittedName>
</protein>
<dbReference type="PANTHER" id="PTHR30590:SF2">
    <property type="entry name" value="INNER MEMBRANE PROTEIN"/>
    <property type="match status" value="1"/>
</dbReference>
<dbReference type="EMBL" id="CP063849">
    <property type="protein sequence ID" value="QOY87455.1"/>
    <property type="molecule type" value="Genomic_DNA"/>
</dbReference>
<feature type="transmembrane region" description="Helical" evidence="1">
    <location>
        <begin position="74"/>
        <end position="90"/>
    </location>
</feature>
<feature type="domain" description="DUF418" evidence="2">
    <location>
        <begin position="264"/>
        <end position="422"/>
    </location>
</feature>
<dbReference type="Proteomes" id="UP000593892">
    <property type="component" value="Chromosome"/>
</dbReference>
<evidence type="ECO:0000313" key="4">
    <source>
        <dbReference type="Proteomes" id="UP000593892"/>
    </source>
</evidence>
<sequence length="447" mass="50226">MSTALAPVQANQRFALVDALRGLAVLGILAMNIVGFAFHPTVYSDPTVAGGSTGANLWTFLVAGVVFDGKMRGIFTLLFGAGVYLLTTRGEQRGGGGFVADIYYRRTLWLLLFGIAHAYLLWFGEVLYPYALLGLVLYPFRRMSARGLIWLWALQVVFMIASGIYDARDLTEKHDIAVAATPLKKAGKTLTEDQEKAISTWEERAKHDKPDAAAIRKYTTLNTTGFVNSVRARMPIVLWWHSLTMYSPMQYDLFAMMLLGMAFVKTGVLTGERSTAFYWKMIAAGYGIGLPLTYAQLRLQVDGGFSILANAWAGAWYEPARIAVCLGHVALIVLVLKQARFSALRRVFAATGQMALTNYLMQSILCTLFFNVLGFHSQLQRYQVYYVVAAIWLAELAWSPLWLRHFQFGPFEWAWRSLTYWQRQPMRLQSVTFEPEIEPREPMPAGS</sequence>
<evidence type="ECO:0000256" key="1">
    <source>
        <dbReference type="SAM" id="Phobius"/>
    </source>
</evidence>
<feature type="transmembrane region" description="Helical" evidence="1">
    <location>
        <begin position="253"/>
        <end position="270"/>
    </location>
</feature>
<feature type="transmembrane region" description="Helical" evidence="1">
    <location>
        <begin position="356"/>
        <end position="376"/>
    </location>
</feature>
<feature type="transmembrane region" description="Helical" evidence="1">
    <location>
        <begin position="148"/>
        <end position="165"/>
    </location>
</feature>
<feature type="transmembrane region" description="Helical" evidence="1">
    <location>
        <begin position="382"/>
        <end position="403"/>
    </location>
</feature>
<feature type="transmembrane region" description="Helical" evidence="1">
    <location>
        <begin position="48"/>
        <end position="67"/>
    </location>
</feature>
<feature type="transmembrane region" description="Helical" evidence="1">
    <location>
        <begin position="110"/>
        <end position="136"/>
    </location>
</feature>
<gene>
    <name evidence="3" type="ORF">IRI77_32640</name>
</gene>
<keyword evidence="4" id="KW-1185">Reference proteome</keyword>
<feature type="transmembrane region" description="Helical" evidence="1">
    <location>
        <begin position="315"/>
        <end position="336"/>
    </location>
</feature>
<organism evidence="3 4">
    <name type="scientific">Paludibaculum fermentans</name>
    <dbReference type="NCBI Taxonomy" id="1473598"/>
    <lineage>
        <taxon>Bacteria</taxon>
        <taxon>Pseudomonadati</taxon>
        <taxon>Acidobacteriota</taxon>
        <taxon>Terriglobia</taxon>
        <taxon>Bryobacterales</taxon>
        <taxon>Bryobacteraceae</taxon>
        <taxon>Paludibaculum</taxon>
    </lineage>
</organism>
<keyword evidence="1" id="KW-0472">Membrane</keyword>
<evidence type="ECO:0000259" key="2">
    <source>
        <dbReference type="Pfam" id="PF04235"/>
    </source>
</evidence>
<accession>A0A7S7NPL6</accession>
<dbReference type="InterPro" id="IPR052529">
    <property type="entry name" value="Bact_Transport_Assoc"/>
</dbReference>
<dbReference type="InterPro" id="IPR007349">
    <property type="entry name" value="DUF418"/>
</dbReference>
<reference evidence="3 4" key="1">
    <citation type="submission" date="2020-10" db="EMBL/GenBank/DDBJ databases">
        <title>Complete genome sequence of Paludibaculum fermentans P105T, a facultatively anaerobic acidobacterium capable of dissimilatory Fe(III) reduction.</title>
        <authorList>
            <person name="Dedysh S.N."/>
            <person name="Beletsky A.V."/>
            <person name="Kulichevskaya I.S."/>
            <person name="Mardanov A.V."/>
            <person name="Ravin N.V."/>
        </authorList>
    </citation>
    <scope>NUCLEOTIDE SEQUENCE [LARGE SCALE GENOMIC DNA]</scope>
    <source>
        <strain evidence="3 4">P105</strain>
    </source>
</reference>
<evidence type="ECO:0000313" key="3">
    <source>
        <dbReference type="EMBL" id="QOY87455.1"/>
    </source>
</evidence>
<dbReference type="Pfam" id="PF04235">
    <property type="entry name" value="DUF418"/>
    <property type="match status" value="1"/>
</dbReference>
<dbReference type="KEGG" id="pfer:IRI77_32640"/>
<dbReference type="AlphaFoldDB" id="A0A7S7NPL6"/>
<dbReference type="PANTHER" id="PTHR30590">
    <property type="entry name" value="INNER MEMBRANE PROTEIN"/>
    <property type="match status" value="1"/>
</dbReference>
<proteinExistence type="predicted"/>
<name>A0A7S7NPL6_PALFE</name>